<evidence type="ECO:0000313" key="13">
    <source>
        <dbReference type="Proteomes" id="UP001153269"/>
    </source>
</evidence>
<evidence type="ECO:0000256" key="7">
    <source>
        <dbReference type="ARBA" id="ARBA00023030"/>
    </source>
</evidence>
<protein>
    <recommendedName>
        <fullName evidence="11">TGF-beta family profile domain-containing protein</fullName>
    </recommendedName>
</protein>
<dbReference type="Gene3D" id="2.10.90.10">
    <property type="entry name" value="Cystine-knot cytokines"/>
    <property type="match status" value="1"/>
</dbReference>
<dbReference type="AlphaFoldDB" id="A0A9N7UXX2"/>
<keyword evidence="3" id="KW-0217">Developmental protein</keyword>
<dbReference type="PROSITE" id="PS51362">
    <property type="entry name" value="TGF_BETA_2"/>
    <property type="match status" value="1"/>
</dbReference>
<comment type="caution">
    <text evidence="12">The sequence shown here is derived from an EMBL/GenBank/DDBJ whole genome shotgun (WGS) entry which is preliminary data.</text>
</comment>
<comment type="similarity">
    <text evidence="2 10">Belongs to the TGF-beta family.</text>
</comment>
<dbReference type="PANTHER" id="PTHR11848">
    <property type="entry name" value="TGF-BETA FAMILY"/>
    <property type="match status" value="1"/>
</dbReference>
<sequence>METRVLTVFCTLLLGSLGNIFSGRAHRFRSGLERSLSFRNLSVSHRSRYPLYMMQLYRSFRTVDSSSPLAVNAVNTPGDTPSAYSSDSVLSLKAKSCNQVGDRWTVTFDMSAISASELVQLAELRISLPAFSASERATVDLYHSREQSCDPGSTSCQDNHLFLGSFGTSPSSTKSSWKVFNVTALLKFWLYQGDRVSSQEASGEAETGSGSGAGEERQTVDKSLFKNFGFRQRKINHSITNRVMLVIFSKHNLPQEGHAAYSLIHTVENSKYVTMDRVSSESQGRRHKRNRMERMRVTGVAAPTAESTAEPVQRLLCRKVDMWVDFDHIGWDEWIVHPKRFNAYRCEGDCPTPLDESFKPTNHAYMQSLMRHRHSERVSCPSCVPTRLSPLSMLYYENDDLMLRHHEEMIVEECGCH</sequence>
<reference evidence="12" key="1">
    <citation type="submission" date="2020-03" db="EMBL/GenBank/DDBJ databases">
        <authorList>
            <person name="Weist P."/>
        </authorList>
    </citation>
    <scope>NUCLEOTIDE SEQUENCE</scope>
</reference>
<accession>A0A9N7UXX2</accession>
<dbReference type="SUPFAM" id="SSF57501">
    <property type="entry name" value="Cystine-knot cytokines"/>
    <property type="match status" value="1"/>
</dbReference>
<dbReference type="CDD" id="cd13759">
    <property type="entry name" value="TGF_beta_NODAL"/>
    <property type="match status" value="1"/>
</dbReference>
<name>A0A9N7UXX2_PLEPL</name>
<dbReference type="InterPro" id="IPR001839">
    <property type="entry name" value="TGF-b_C"/>
</dbReference>
<dbReference type="FunFam" id="2.10.90.10:FF:000026">
    <property type="entry name" value="Nodal homolog 3-A"/>
    <property type="match status" value="1"/>
</dbReference>
<gene>
    <name evidence="12" type="ORF">PLEPLA_LOCUS27168</name>
</gene>
<keyword evidence="7 10" id="KW-0339">Growth factor</keyword>
<dbReference type="InterPro" id="IPR015615">
    <property type="entry name" value="TGF-beta-rel"/>
</dbReference>
<dbReference type="InterPro" id="IPR017948">
    <property type="entry name" value="TGFb_CS"/>
</dbReference>
<feature type="domain" description="TGF-beta family profile" evidence="11">
    <location>
        <begin position="286"/>
        <end position="417"/>
    </location>
</feature>
<evidence type="ECO:0000259" key="11">
    <source>
        <dbReference type="PROSITE" id="PS51362"/>
    </source>
</evidence>
<dbReference type="GO" id="GO:0007369">
    <property type="term" value="P:gastrulation"/>
    <property type="evidence" value="ECO:0007669"/>
    <property type="project" value="UniProtKB-ARBA"/>
</dbReference>
<dbReference type="Pfam" id="PF00688">
    <property type="entry name" value="TGFb_propeptide"/>
    <property type="match status" value="1"/>
</dbReference>
<keyword evidence="8" id="KW-1015">Disulfide bond</keyword>
<dbReference type="GO" id="GO:0005615">
    <property type="term" value="C:extracellular space"/>
    <property type="evidence" value="ECO:0007669"/>
    <property type="project" value="TreeGrafter"/>
</dbReference>
<proteinExistence type="inferred from homology"/>
<keyword evidence="13" id="KW-1185">Reference proteome</keyword>
<dbReference type="Gene3D" id="2.60.120.970">
    <property type="match status" value="1"/>
</dbReference>
<dbReference type="Pfam" id="PF00019">
    <property type="entry name" value="TGF_beta"/>
    <property type="match status" value="1"/>
</dbReference>
<dbReference type="InterPro" id="IPR029034">
    <property type="entry name" value="Cystine-knot_cytokine"/>
</dbReference>
<evidence type="ECO:0000256" key="1">
    <source>
        <dbReference type="ARBA" id="ARBA00004613"/>
    </source>
</evidence>
<dbReference type="GO" id="GO:0009888">
    <property type="term" value="P:tissue development"/>
    <property type="evidence" value="ECO:0007669"/>
    <property type="project" value="UniProtKB-ARBA"/>
</dbReference>
<evidence type="ECO:0000256" key="10">
    <source>
        <dbReference type="RuleBase" id="RU000354"/>
    </source>
</evidence>
<dbReference type="GO" id="GO:0008083">
    <property type="term" value="F:growth factor activity"/>
    <property type="evidence" value="ECO:0007669"/>
    <property type="project" value="UniProtKB-KW"/>
</dbReference>
<evidence type="ECO:0000256" key="9">
    <source>
        <dbReference type="ARBA" id="ARBA00023180"/>
    </source>
</evidence>
<keyword evidence="9" id="KW-0325">Glycoprotein</keyword>
<evidence type="ECO:0000256" key="6">
    <source>
        <dbReference type="ARBA" id="ARBA00022729"/>
    </source>
</evidence>
<dbReference type="Proteomes" id="UP001153269">
    <property type="component" value="Unassembled WGS sequence"/>
</dbReference>
<dbReference type="PROSITE" id="PS00250">
    <property type="entry name" value="TGF_BETA_1"/>
    <property type="match status" value="1"/>
</dbReference>
<keyword evidence="4" id="KW-0964">Secreted</keyword>
<evidence type="ECO:0000256" key="4">
    <source>
        <dbReference type="ARBA" id="ARBA00022525"/>
    </source>
</evidence>
<evidence type="ECO:0000256" key="2">
    <source>
        <dbReference type="ARBA" id="ARBA00006656"/>
    </source>
</evidence>
<comment type="subcellular location">
    <subcellularLocation>
        <location evidence="1">Secreted</location>
    </subcellularLocation>
</comment>
<evidence type="ECO:0000256" key="5">
    <source>
        <dbReference type="ARBA" id="ARBA00022685"/>
    </source>
</evidence>
<dbReference type="SMART" id="SM00204">
    <property type="entry name" value="TGFB"/>
    <property type="match status" value="1"/>
</dbReference>
<dbReference type="EMBL" id="CADEAL010002269">
    <property type="protein sequence ID" value="CAB1439368.1"/>
    <property type="molecule type" value="Genomic_DNA"/>
</dbReference>
<dbReference type="InterPro" id="IPR001111">
    <property type="entry name" value="TGF-b_propeptide"/>
</dbReference>
<dbReference type="PANTHER" id="PTHR11848:SF159">
    <property type="entry name" value="NODAL HOMOLOG"/>
    <property type="match status" value="1"/>
</dbReference>
<dbReference type="GO" id="GO:0005125">
    <property type="term" value="F:cytokine activity"/>
    <property type="evidence" value="ECO:0007669"/>
    <property type="project" value="TreeGrafter"/>
</dbReference>
<evidence type="ECO:0000313" key="12">
    <source>
        <dbReference type="EMBL" id="CAB1439368.1"/>
    </source>
</evidence>
<keyword evidence="5" id="KW-0165">Cleavage on pair of basic residues</keyword>
<evidence type="ECO:0000256" key="3">
    <source>
        <dbReference type="ARBA" id="ARBA00022473"/>
    </source>
</evidence>
<organism evidence="12 13">
    <name type="scientific">Pleuronectes platessa</name>
    <name type="common">European plaice</name>
    <dbReference type="NCBI Taxonomy" id="8262"/>
    <lineage>
        <taxon>Eukaryota</taxon>
        <taxon>Metazoa</taxon>
        <taxon>Chordata</taxon>
        <taxon>Craniata</taxon>
        <taxon>Vertebrata</taxon>
        <taxon>Euteleostomi</taxon>
        <taxon>Actinopterygii</taxon>
        <taxon>Neopterygii</taxon>
        <taxon>Teleostei</taxon>
        <taxon>Neoteleostei</taxon>
        <taxon>Acanthomorphata</taxon>
        <taxon>Carangaria</taxon>
        <taxon>Pleuronectiformes</taxon>
        <taxon>Pleuronectoidei</taxon>
        <taxon>Pleuronectidae</taxon>
        <taxon>Pleuronectes</taxon>
    </lineage>
</organism>
<keyword evidence="6" id="KW-0732">Signal</keyword>
<evidence type="ECO:0000256" key="8">
    <source>
        <dbReference type="ARBA" id="ARBA00023157"/>
    </source>
</evidence>